<evidence type="ECO:0000259" key="1">
    <source>
        <dbReference type="Pfam" id="PF13358"/>
    </source>
</evidence>
<dbReference type="InterPro" id="IPR036397">
    <property type="entry name" value="RNaseH_sf"/>
</dbReference>
<name>A0A223RWI2_9ACTN</name>
<reference evidence="2 3" key="1">
    <citation type="submission" date="2017-08" db="EMBL/GenBank/DDBJ databases">
        <title>The complete genome sequence of moderately halophilic actinomycete Actinopolyspora erythraea YIM 90600, the producer of novel erythromycin, novel actinopolysporins A-C and tubercidin.</title>
        <authorList>
            <person name="Yin M."/>
            <person name="Tang S."/>
        </authorList>
    </citation>
    <scope>NUCLEOTIDE SEQUENCE [LARGE SCALE GENOMIC DNA]</scope>
    <source>
        <strain evidence="2 3">YIM 90600</strain>
    </source>
</reference>
<protein>
    <recommendedName>
        <fullName evidence="1">Tc1-like transposase DDE domain-containing protein</fullName>
    </recommendedName>
</protein>
<evidence type="ECO:0000313" key="3">
    <source>
        <dbReference type="Proteomes" id="UP000215043"/>
    </source>
</evidence>
<dbReference type="GO" id="GO:0003676">
    <property type="term" value="F:nucleic acid binding"/>
    <property type="evidence" value="ECO:0007669"/>
    <property type="project" value="InterPro"/>
</dbReference>
<dbReference type="Gene3D" id="3.30.420.10">
    <property type="entry name" value="Ribonuclease H-like superfamily/Ribonuclease H"/>
    <property type="match status" value="1"/>
</dbReference>
<gene>
    <name evidence="2" type="ORF">CDG81_20190</name>
</gene>
<proteinExistence type="predicted"/>
<organism evidence="2 3">
    <name type="scientific">Actinopolyspora erythraea</name>
    <dbReference type="NCBI Taxonomy" id="414996"/>
    <lineage>
        <taxon>Bacteria</taxon>
        <taxon>Bacillati</taxon>
        <taxon>Actinomycetota</taxon>
        <taxon>Actinomycetes</taxon>
        <taxon>Actinopolysporales</taxon>
        <taxon>Actinopolysporaceae</taxon>
        <taxon>Actinopolyspora</taxon>
    </lineage>
</organism>
<dbReference type="Pfam" id="PF13358">
    <property type="entry name" value="DDE_3"/>
    <property type="match status" value="1"/>
</dbReference>
<evidence type="ECO:0000313" key="2">
    <source>
        <dbReference type="EMBL" id="ASU80207.1"/>
    </source>
</evidence>
<dbReference type="EMBL" id="CP022752">
    <property type="protein sequence ID" value="ASU80207.1"/>
    <property type="molecule type" value="Genomic_DNA"/>
</dbReference>
<dbReference type="Proteomes" id="UP000215043">
    <property type="component" value="Chromosome"/>
</dbReference>
<accession>A0A223RWI2</accession>
<dbReference type="KEGG" id="aey:CDG81_20190"/>
<dbReference type="AlphaFoldDB" id="A0A223RWI2"/>
<dbReference type="InterPro" id="IPR038717">
    <property type="entry name" value="Tc1-like_DDE_dom"/>
</dbReference>
<sequence>MVADRVRTNIHAAREKAAQSYFGALNLDSGNVHLERIEDKQNAEQMTHVLARFQPAHPNSKIAIVWDNATWHHAKELRKLFEPGQIFDTITLIQLPPYAPDHNPIEHVWNHSKTAIANIQHKTRSHTFSAFENYIPGRNFSYNFESLPVTDHSSDLV</sequence>
<feature type="domain" description="Tc1-like transposase DDE" evidence="1">
    <location>
        <begin position="10"/>
        <end position="124"/>
    </location>
</feature>